<organism evidence="1 2">
    <name type="scientific">Chaenocephalus aceratus</name>
    <name type="common">Blackfin icefish</name>
    <name type="synonym">Chaenichthys aceratus</name>
    <dbReference type="NCBI Taxonomy" id="36190"/>
    <lineage>
        <taxon>Eukaryota</taxon>
        <taxon>Metazoa</taxon>
        <taxon>Chordata</taxon>
        <taxon>Craniata</taxon>
        <taxon>Vertebrata</taxon>
        <taxon>Euteleostomi</taxon>
        <taxon>Actinopterygii</taxon>
        <taxon>Neopterygii</taxon>
        <taxon>Teleostei</taxon>
        <taxon>Neoteleostei</taxon>
        <taxon>Acanthomorphata</taxon>
        <taxon>Eupercaria</taxon>
        <taxon>Perciformes</taxon>
        <taxon>Notothenioidei</taxon>
        <taxon>Channichthyidae</taxon>
        <taxon>Chaenocephalus</taxon>
    </lineage>
</organism>
<protein>
    <submittedName>
        <fullName evidence="1">Uncharacterized protein</fullName>
    </submittedName>
</protein>
<proteinExistence type="predicted"/>
<evidence type="ECO:0000313" key="1">
    <source>
        <dbReference type="EMBL" id="KAI4802196.1"/>
    </source>
</evidence>
<name>A0ACB9VRL2_CHAAC</name>
<comment type="caution">
    <text evidence="1">The sequence shown here is derived from an EMBL/GenBank/DDBJ whole genome shotgun (WGS) entry which is preliminary data.</text>
</comment>
<accession>A0ACB9VRL2</accession>
<dbReference type="EMBL" id="CM043808">
    <property type="protein sequence ID" value="KAI4802196.1"/>
    <property type="molecule type" value="Genomic_DNA"/>
</dbReference>
<sequence length="160" mass="17164">MLLPPSEARLVACVWCLCWLSVAPSMWPLLPEAIRTHPDLPKLPVPKTLDELQRLARDLPHVLSFNGQVCEAGHPLVAGTTKRQQSPGGPVCTQHSEATGGQKDTYRVSRGGGGGLKPTHWGQGSSSHQPDVSTPHNYTNRSCRQASGGCVCPHDASMTL</sequence>
<dbReference type="Proteomes" id="UP001057452">
    <property type="component" value="Chromosome 24"/>
</dbReference>
<evidence type="ECO:0000313" key="2">
    <source>
        <dbReference type="Proteomes" id="UP001057452"/>
    </source>
</evidence>
<reference evidence="1" key="1">
    <citation type="submission" date="2022-05" db="EMBL/GenBank/DDBJ databases">
        <title>Chromosome-level genome of Chaenocephalus aceratus.</title>
        <authorList>
            <person name="Park H."/>
        </authorList>
    </citation>
    <scope>NUCLEOTIDE SEQUENCE</scope>
    <source>
        <strain evidence="1">KU_202001</strain>
    </source>
</reference>
<keyword evidence="2" id="KW-1185">Reference proteome</keyword>
<gene>
    <name evidence="1" type="ORF">KUCAC02_020050</name>
</gene>